<dbReference type="InterPro" id="IPR036890">
    <property type="entry name" value="HATPase_C_sf"/>
</dbReference>
<dbReference type="Gene3D" id="3.30.565.10">
    <property type="entry name" value="Histidine kinase-like ATPase, C-terminal domain"/>
    <property type="match status" value="1"/>
</dbReference>
<keyword evidence="3" id="KW-0597">Phosphoprotein</keyword>
<evidence type="ECO:0000256" key="5">
    <source>
        <dbReference type="ARBA" id="ARBA00022777"/>
    </source>
</evidence>
<comment type="caution">
    <text evidence="9">The sequence shown here is derived from an EMBL/GenBank/DDBJ whole genome shotgun (WGS) entry which is preliminary data.</text>
</comment>
<dbReference type="InterPro" id="IPR029016">
    <property type="entry name" value="GAF-like_dom_sf"/>
</dbReference>
<dbReference type="InterPro" id="IPR003018">
    <property type="entry name" value="GAF"/>
</dbReference>
<name>A0A3A8PUM7_9BACT</name>
<dbReference type="FunFam" id="3.30.565.10:FF:000006">
    <property type="entry name" value="Sensor histidine kinase WalK"/>
    <property type="match status" value="1"/>
</dbReference>
<dbReference type="SUPFAM" id="SSF55785">
    <property type="entry name" value="PYP-like sensor domain (PAS domain)"/>
    <property type="match status" value="3"/>
</dbReference>
<dbReference type="SUPFAM" id="SSF55874">
    <property type="entry name" value="ATPase domain of HSP90 chaperone/DNA topoisomerase II/histidine kinase"/>
    <property type="match status" value="1"/>
</dbReference>
<evidence type="ECO:0000256" key="1">
    <source>
        <dbReference type="ARBA" id="ARBA00000085"/>
    </source>
</evidence>
<feature type="domain" description="PAC" evidence="8">
    <location>
        <begin position="394"/>
        <end position="446"/>
    </location>
</feature>
<proteinExistence type="predicted"/>
<keyword evidence="4" id="KW-0808">Transferase</keyword>
<dbReference type="AlphaFoldDB" id="A0A3A8PUM7"/>
<dbReference type="InterPro" id="IPR001610">
    <property type="entry name" value="PAC"/>
</dbReference>
<dbReference type="SMART" id="SM00387">
    <property type="entry name" value="HATPase_c"/>
    <property type="match status" value="1"/>
</dbReference>
<evidence type="ECO:0000313" key="10">
    <source>
        <dbReference type="Proteomes" id="UP000267003"/>
    </source>
</evidence>
<sequence length="965" mass="106805">MKLIADFIEANLDALVRRFAEAARGLESTQGLKPSEVISTLPEYLHAVAAICRDGATPEWLETRTRLEEAHINLRLRVGATQEDATDEYTLLGRLIPQLWEDLQPQRKPTAVGIQCLFQQLEEAMDHVVVLFSGYSLEDRQREKRFLRQMDALAPRWLEPRADPQGPLKPLVELIVQALEATGAELFLVDAGGRGLVPVAHTEYLSPAPGRRVDAQGPSFLGRVARSEEPLVLAQARGLEDATREGLHAPGWSTLLGLRLWPHGDLMGVLCVGFAEARPVPPQTKRFLETLVEYLSGILDRALLMGRLREANARLEASETRYRLASQAAADTVWDWNLLTQEVSWSGETRKLLGFAPDEMGPLADWWVSRIHPEDRERVARGIHAAIQGTQARWQDEYRFLNRQGGVMRVLDSGVILRDAQGRGVRMVGAMQDVTSRWEAENGHERLLREARTARVQADTELSQLHALLRQAPVALAIFRGPAHVVVLANDRVCQLWGRASEQVLGRSVLEALPEVEGQGIRELLDGVLTTGTPYVGHELHVRLARAQGGALEDAYFNLIYQPLRQAEVGIEGILAVASDVTEAVRARQRVEGLAATLRISEERQRLALDAADMGSWDIEPATGRATWDARFRSMLGLPAEGEVTLDEAMQFVFEEDRRQVERAMEEASRPEGSGEYASEFRVRLPLEGQPVRWISGRGHFHFGPDGRPVRFVGTGLDVTERKLAEEAARQRAEFEQYLVGIVSHDLRNPLSAITLGTSSLLRRDDLNERATKAVLRIQSAAERAVRMIRDLLDFTQARLGGGLPVHCQDLELGALVHQVVEEVRMTVPERVLQTSLPAKVIRGCWDPDRVTQVLTNLLGNALKYSPEDSPVAVRLREAPGSVLLEIHNAGAPIAPDLLPRIFQPMQRGVPGMDAATRSVGLGLFIVRTIVQAHGGTIDVTSTPEKGTTFTVRLPHADAKQAPGA</sequence>
<evidence type="ECO:0000256" key="3">
    <source>
        <dbReference type="ARBA" id="ARBA00022553"/>
    </source>
</evidence>
<dbReference type="InterPro" id="IPR036097">
    <property type="entry name" value="HisK_dim/P_sf"/>
</dbReference>
<dbReference type="InterPro" id="IPR003594">
    <property type="entry name" value="HATPase_dom"/>
</dbReference>
<feature type="domain" description="PAC" evidence="8">
    <location>
        <begin position="677"/>
        <end position="731"/>
    </location>
</feature>
<dbReference type="GO" id="GO:0000155">
    <property type="term" value="F:phosphorelay sensor kinase activity"/>
    <property type="evidence" value="ECO:0007669"/>
    <property type="project" value="InterPro"/>
</dbReference>
<dbReference type="EC" id="2.7.13.3" evidence="2"/>
<dbReference type="InterPro" id="IPR013655">
    <property type="entry name" value="PAS_fold_3"/>
</dbReference>
<dbReference type="Pfam" id="PF08447">
    <property type="entry name" value="PAS_3"/>
    <property type="match status" value="2"/>
</dbReference>
<dbReference type="Proteomes" id="UP000267003">
    <property type="component" value="Unassembled WGS sequence"/>
</dbReference>
<reference evidence="10" key="1">
    <citation type="submission" date="2018-09" db="EMBL/GenBank/DDBJ databases">
        <authorList>
            <person name="Livingstone P.G."/>
            <person name="Whitworth D.E."/>
        </authorList>
    </citation>
    <scope>NUCLEOTIDE SEQUENCE [LARGE SCALE GENOMIC DNA]</scope>
    <source>
        <strain evidence="10">AB050A</strain>
    </source>
</reference>
<dbReference type="PROSITE" id="PS50113">
    <property type="entry name" value="PAC"/>
    <property type="match status" value="3"/>
</dbReference>
<dbReference type="InterPro" id="IPR000700">
    <property type="entry name" value="PAS-assoc_C"/>
</dbReference>
<dbReference type="PANTHER" id="PTHR43304">
    <property type="entry name" value="PHYTOCHROME-LIKE PROTEIN CPH1"/>
    <property type="match status" value="1"/>
</dbReference>
<dbReference type="InterPro" id="IPR035965">
    <property type="entry name" value="PAS-like_dom_sf"/>
</dbReference>
<dbReference type="Gene3D" id="1.10.287.130">
    <property type="match status" value="1"/>
</dbReference>
<feature type="domain" description="PAS" evidence="7">
    <location>
        <begin position="461"/>
        <end position="532"/>
    </location>
</feature>
<dbReference type="InterPro" id="IPR005467">
    <property type="entry name" value="His_kinase_dom"/>
</dbReference>
<dbReference type="NCBIfam" id="TIGR00229">
    <property type="entry name" value="sensory_box"/>
    <property type="match status" value="2"/>
</dbReference>
<dbReference type="SMART" id="SM00086">
    <property type="entry name" value="PAC"/>
    <property type="match status" value="2"/>
</dbReference>
<dbReference type="PANTHER" id="PTHR43304:SF1">
    <property type="entry name" value="PAC DOMAIN-CONTAINING PROTEIN"/>
    <property type="match status" value="1"/>
</dbReference>
<dbReference type="Gene3D" id="3.30.450.40">
    <property type="match status" value="1"/>
</dbReference>
<organism evidence="9 10">
    <name type="scientific">Corallococcus aberystwythensis</name>
    <dbReference type="NCBI Taxonomy" id="2316722"/>
    <lineage>
        <taxon>Bacteria</taxon>
        <taxon>Pseudomonadati</taxon>
        <taxon>Myxococcota</taxon>
        <taxon>Myxococcia</taxon>
        <taxon>Myxococcales</taxon>
        <taxon>Cystobacterineae</taxon>
        <taxon>Myxococcaceae</taxon>
        <taxon>Corallococcus</taxon>
    </lineage>
</organism>
<dbReference type="EMBL" id="RAWK01000174">
    <property type="protein sequence ID" value="RKH60166.1"/>
    <property type="molecule type" value="Genomic_DNA"/>
</dbReference>
<dbReference type="CDD" id="cd00082">
    <property type="entry name" value="HisKA"/>
    <property type="match status" value="1"/>
</dbReference>
<dbReference type="SMART" id="SM00388">
    <property type="entry name" value="HisKA"/>
    <property type="match status" value="1"/>
</dbReference>
<feature type="domain" description="PAS" evidence="7">
    <location>
        <begin position="318"/>
        <end position="390"/>
    </location>
</feature>
<evidence type="ECO:0000313" key="9">
    <source>
        <dbReference type="EMBL" id="RKH60166.1"/>
    </source>
</evidence>
<dbReference type="Pfam" id="PF01590">
    <property type="entry name" value="GAF"/>
    <property type="match status" value="1"/>
</dbReference>
<dbReference type="Gene3D" id="2.10.70.100">
    <property type="match status" value="1"/>
</dbReference>
<dbReference type="CDD" id="cd00075">
    <property type="entry name" value="HATPase"/>
    <property type="match status" value="1"/>
</dbReference>
<dbReference type="InterPro" id="IPR000014">
    <property type="entry name" value="PAS"/>
</dbReference>
<dbReference type="Gene3D" id="3.30.450.20">
    <property type="entry name" value="PAS domain"/>
    <property type="match status" value="3"/>
</dbReference>
<dbReference type="InterPro" id="IPR052162">
    <property type="entry name" value="Sensor_kinase/Photoreceptor"/>
</dbReference>
<dbReference type="Pfam" id="PF08448">
    <property type="entry name" value="PAS_4"/>
    <property type="match status" value="1"/>
</dbReference>
<dbReference type="SMART" id="SM00065">
    <property type="entry name" value="GAF"/>
    <property type="match status" value="1"/>
</dbReference>
<feature type="domain" description="Histidine kinase" evidence="6">
    <location>
        <begin position="742"/>
        <end position="958"/>
    </location>
</feature>
<evidence type="ECO:0000259" key="6">
    <source>
        <dbReference type="PROSITE" id="PS50109"/>
    </source>
</evidence>
<dbReference type="Pfam" id="PF00512">
    <property type="entry name" value="HisKA"/>
    <property type="match status" value="1"/>
</dbReference>
<dbReference type="Pfam" id="PF02518">
    <property type="entry name" value="HATPase_c"/>
    <property type="match status" value="1"/>
</dbReference>
<dbReference type="PROSITE" id="PS50109">
    <property type="entry name" value="HIS_KIN"/>
    <property type="match status" value="1"/>
</dbReference>
<dbReference type="InterPro" id="IPR013656">
    <property type="entry name" value="PAS_4"/>
</dbReference>
<evidence type="ECO:0000259" key="7">
    <source>
        <dbReference type="PROSITE" id="PS50112"/>
    </source>
</evidence>
<protein>
    <recommendedName>
        <fullName evidence="2">histidine kinase</fullName>
        <ecNumber evidence="2">2.7.13.3</ecNumber>
    </recommendedName>
</protein>
<dbReference type="InterPro" id="IPR004358">
    <property type="entry name" value="Sig_transdc_His_kin-like_C"/>
</dbReference>
<evidence type="ECO:0000256" key="4">
    <source>
        <dbReference type="ARBA" id="ARBA00022679"/>
    </source>
</evidence>
<evidence type="ECO:0000256" key="2">
    <source>
        <dbReference type="ARBA" id="ARBA00012438"/>
    </source>
</evidence>
<dbReference type="RefSeq" id="WP_120558089.1">
    <property type="nucleotide sequence ID" value="NZ_RAWK01000174.1"/>
</dbReference>
<dbReference type="CDD" id="cd00130">
    <property type="entry name" value="PAS"/>
    <property type="match status" value="2"/>
</dbReference>
<accession>A0A3A8PUM7</accession>
<dbReference type="SUPFAM" id="SSF47384">
    <property type="entry name" value="Homodimeric domain of signal transducing histidine kinase"/>
    <property type="match status" value="1"/>
</dbReference>
<dbReference type="InterPro" id="IPR003661">
    <property type="entry name" value="HisK_dim/P_dom"/>
</dbReference>
<dbReference type="PRINTS" id="PR00344">
    <property type="entry name" value="BCTRLSENSOR"/>
</dbReference>
<comment type="catalytic activity">
    <reaction evidence="1">
        <text>ATP + protein L-histidine = ADP + protein N-phospho-L-histidine.</text>
        <dbReference type="EC" id="2.7.13.3"/>
    </reaction>
</comment>
<keyword evidence="10" id="KW-1185">Reference proteome</keyword>
<evidence type="ECO:0000259" key="8">
    <source>
        <dbReference type="PROSITE" id="PS50113"/>
    </source>
</evidence>
<dbReference type="PROSITE" id="PS50112">
    <property type="entry name" value="PAS"/>
    <property type="match status" value="2"/>
</dbReference>
<gene>
    <name evidence="9" type="ORF">D7W81_26000</name>
</gene>
<feature type="domain" description="PAC" evidence="8">
    <location>
        <begin position="538"/>
        <end position="593"/>
    </location>
</feature>
<dbReference type="SUPFAM" id="SSF55781">
    <property type="entry name" value="GAF domain-like"/>
    <property type="match status" value="1"/>
</dbReference>
<dbReference type="OrthoDB" id="5522855at2"/>
<keyword evidence="5" id="KW-0418">Kinase</keyword>
<dbReference type="SMART" id="SM00091">
    <property type="entry name" value="PAS"/>
    <property type="match status" value="3"/>
</dbReference>